<protein>
    <recommendedName>
        <fullName evidence="2">VWFA domain-containing protein</fullName>
    </recommendedName>
</protein>
<feature type="signal peptide" evidence="1">
    <location>
        <begin position="1"/>
        <end position="17"/>
    </location>
</feature>
<dbReference type="InterPro" id="IPR002035">
    <property type="entry name" value="VWF_A"/>
</dbReference>
<dbReference type="Proteomes" id="UP000596742">
    <property type="component" value="Unassembled WGS sequence"/>
</dbReference>
<evidence type="ECO:0000313" key="3">
    <source>
        <dbReference type="EMBL" id="VDI39756.1"/>
    </source>
</evidence>
<dbReference type="GO" id="GO:0008061">
    <property type="term" value="F:chitin binding"/>
    <property type="evidence" value="ECO:0007669"/>
    <property type="project" value="InterPro"/>
</dbReference>
<feature type="chain" id="PRO_5032605282" description="VWFA domain-containing protein" evidence="1">
    <location>
        <begin position="18"/>
        <end position="549"/>
    </location>
</feature>
<dbReference type="SUPFAM" id="SSF53300">
    <property type="entry name" value="vWA-like"/>
    <property type="match status" value="1"/>
</dbReference>
<dbReference type="PROSITE" id="PS50234">
    <property type="entry name" value="VWFA"/>
    <property type="match status" value="1"/>
</dbReference>
<dbReference type="Gene3D" id="3.40.50.410">
    <property type="entry name" value="von Willebrand factor, type A domain"/>
    <property type="match status" value="1"/>
</dbReference>
<proteinExistence type="predicted"/>
<evidence type="ECO:0000313" key="4">
    <source>
        <dbReference type="Proteomes" id="UP000596742"/>
    </source>
</evidence>
<dbReference type="SUPFAM" id="SSF57625">
    <property type="entry name" value="Invertebrate chitin-binding proteins"/>
    <property type="match status" value="1"/>
</dbReference>
<evidence type="ECO:0000259" key="2">
    <source>
        <dbReference type="PROSITE" id="PS50234"/>
    </source>
</evidence>
<dbReference type="OrthoDB" id="6020543at2759"/>
<evidence type="ECO:0000256" key="1">
    <source>
        <dbReference type="SAM" id="SignalP"/>
    </source>
</evidence>
<keyword evidence="1" id="KW-0732">Signal</keyword>
<dbReference type="Gene3D" id="2.170.140.10">
    <property type="entry name" value="Chitin binding domain"/>
    <property type="match status" value="1"/>
</dbReference>
<dbReference type="Pfam" id="PF00092">
    <property type="entry name" value="VWA"/>
    <property type="match status" value="1"/>
</dbReference>
<name>A0A8B6ETS2_MYTGA</name>
<dbReference type="InterPro" id="IPR036465">
    <property type="entry name" value="vWFA_dom_sf"/>
</dbReference>
<keyword evidence="4" id="KW-1185">Reference proteome</keyword>
<dbReference type="AlphaFoldDB" id="A0A8B6ETS2"/>
<sequence length="549" mass="61797">MVVQVLVVTFLFSLAFAAPIDLSCNVPVDLVFVLDGSDSLKESEFSASKQFVLDVIQSLTLGKQNVQVGVLVYSTFVGGTIDLGAFNTFNILKIFINNLQQPRQGTATDLAIISMQNMFNKARALQPDRQSVQEIGIVLTDGRSTSPNATINAAKAAKNAGIQLYAIGYGTDVFIYELEQIASDSQKTLILTNSMTDQAFLQEFEDKLRPRVCEVSITTEKAITTVIPTLPSTEKLVPDKYCPNCMKDVNYGYKPYPGDCTKYYDVRPDENGGAIQDVKKCPFGTFWDSTYLTCQYTWMVNCVYDPCRSFSSGTLAMPGVCSGYWTCFNFRGNATCCSRPNQRYVQGVGCLEDFSCTTTCPDDDSNRIQVPQQCYRYPYQPDRSKYYEENHGFNITRSCAPGTWFDQNTCSCSITSGLNSGNIQAPIHFPDDLTRETTGGEDSKQKETYDMFLTFGNQRDKSIEIWNSLNNELIEQRAVLLNGKEFFNVWQANRRPLLKSAFVDELNGDSFNLWSPKMLSRNRNGRRLRIMPRNPNNERMLQRSRALPQ</sequence>
<reference evidence="3" key="1">
    <citation type="submission" date="2018-11" db="EMBL/GenBank/DDBJ databases">
        <authorList>
            <person name="Alioto T."/>
            <person name="Alioto T."/>
        </authorList>
    </citation>
    <scope>NUCLEOTIDE SEQUENCE</scope>
</reference>
<dbReference type="PRINTS" id="PR00453">
    <property type="entry name" value="VWFADOMAIN"/>
</dbReference>
<dbReference type="PANTHER" id="PTHR24020">
    <property type="entry name" value="COLLAGEN ALPHA"/>
    <property type="match status" value="1"/>
</dbReference>
<dbReference type="InterPro" id="IPR050525">
    <property type="entry name" value="ECM_Assembly_Org"/>
</dbReference>
<dbReference type="SMART" id="SM00327">
    <property type="entry name" value="VWA"/>
    <property type="match status" value="1"/>
</dbReference>
<feature type="domain" description="VWFA" evidence="2">
    <location>
        <begin position="29"/>
        <end position="208"/>
    </location>
</feature>
<dbReference type="EMBL" id="UYJE01005730">
    <property type="protein sequence ID" value="VDI39756.1"/>
    <property type="molecule type" value="Genomic_DNA"/>
</dbReference>
<dbReference type="PANTHER" id="PTHR24020:SF20">
    <property type="entry name" value="PH DOMAIN-CONTAINING PROTEIN"/>
    <property type="match status" value="1"/>
</dbReference>
<organism evidence="3 4">
    <name type="scientific">Mytilus galloprovincialis</name>
    <name type="common">Mediterranean mussel</name>
    <dbReference type="NCBI Taxonomy" id="29158"/>
    <lineage>
        <taxon>Eukaryota</taxon>
        <taxon>Metazoa</taxon>
        <taxon>Spiralia</taxon>
        <taxon>Lophotrochozoa</taxon>
        <taxon>Mollusca</taxon>
        <taxon>Bivalvia</taxon>
        <taxon>Autobranchia</taxon>
        <taxon>Pteriomorphia</taxon>
        <taxon>Mytilida</taxon>
        <taxon>Mytiloidea</taxon>
        <taxon>Mytilidae</taxon>
        <taxon>Mytilinae</taxon>
        <taxon>Mytilus</taxon>
    </lineage>
</organism>
<gene>
    <name evidence="3" type="ORF">MGAL_10B008319</name>
</gene>
<accession>A0A8B6ETS2</accession>
<comment type="caution">
    <text evidence="3">The sequence shown here is derived from an EMBL/GenBank/DDBJ whole genome shotgun (WGS) entry which is preliminary data.</text>
</comment>
<dbReference type="InterPro" id="IPR036508">
    <property type="entry name" value="Chitin-bd_dom_sf"/>
</dbReference>